<evidence type="ECO:0000256" key="3">
    <source>
        <dbReference type="ARBA" id="ARBA00022525"/>
    </source>
</evidence>
<proteinExistence type="inferred from homology"/>
<reference evidence="6" key="2">
    <citation type="submission" date="2025-09" db="UniProtKB">
        <authorList>
            <consortium name="Ensembl"/>
        </authorList>
    </citation>
    <scope>IDENTIFICATION</scope>
</reference>
<keyword evidence="3" id="KW-0964">Secreted</keyword>
<dbReference type="SMART" id="SM00183">
    <property type="entry name" value="NAT_PEP"/>
    <property type="match status" value="1"/>
</dbReference>
<dbReference type="InterPro" id="IPR000663">
    <property type="entry name" value="Natr_peptide"/>
</dbReference>
<evidence type="ECO:0000256" key="4">
    <source>
        <dbReference type="RuleBase" id="RU003686"/>
    </source>
</evidence>
<feature type="region of interest" description="Disordered" evidence="5">
    <location>
        <begin position="115"/>
        <end position="150"/>
    </location>
</feature>
<evidence type="ECO:0000256" key="1">
    <source>
        <dbReference type="ARBA" id="ARBA00004613"/>
    </source>
</evidence>
<dbReference type="PRINTS" id="PR00711">
    <property type="entry name" value="ANATPEPTIDE"/>
</dbReference>
<dbReference type="GO" id="GO:0097746">
    <property type="term" value="P:blood vessel diameter maintenance"/>
    <property type="evidence" value="ECO:0007669"/>
    <property type="project" value="UniProtKB-KW"/>
</dbReference>
<dbReference type="GO" id="GO:0005179">
    <property type="term" value="F:hormone activity"/>
    <property type="evidence" value="ECO:0007669"/>
    <property type="project" value="InterPro"/>
</dbReference>
<sequence>MKITLLLLNPRFDYRSNSPLLYPGIDLTGKAEECDSPVIGIHPPVSLLIQRDHHPGLPIQWHCPRPPRDVAETCQPRHPRNIQRHEVIGTDLVHPRSLTHVPQSVLQRLEASLSVVPDEEQEPGDYAPEPGSPQGVGSRGTESDVPSQRSQLLDLLLSARRSSSGCFGARMDRIGNASGLGCGRGQRWRTALDPVQVRYKLKSLLKERM</sequence>
<dbReference type="STRING" id="409849.ENSPMGP00000029019"/>
<protein>
    <submittedName>
        <fullName evidence="6">Uncharacterized protein</fullName>
    </submittedName>
</protein>
<dbReference type="Proteomes" id="UP000261520">
    <property type="component" value="Unplaced"/>
</dbReference>
<evidence type="ECO:0000313" key="7">
    <source>
        <dbReference type="Proteomes" id="UP000261520"/>
    </source>
</evidence>
<keyword evidence="7" id="KW-1185">Reference proteome</keyword>
<dbReference type="GO" id="GO:0005576">
    <property type="term" value="C:extracellular region"/>
    <property type="evidence" value="ECO:0007669"/>
    <property type="project" value="UniProtKB-SubCell"/>
</dbReference>
<keyword evidence="4" id="KW-0838">Vasoactive</keyword>
<evidence type="ECO:0000313" key="6">
    <source>
        <dbReference type="Ensembl" id="ENSPMGP00000029019.1"/>
    </source>
</evidence>
<comment type="similarity">
    <text evidence="2 4">Belongs to the natriuretic peptide family.</text>
</comment>
<evidence type="ECO:0000256" key="2">
    <source>
        <dbReference type="ARBA" id="ARBA00009041"/>
    </source>
</evidence>
<organism evidence="6 7">
    <name type="scientific">Periophthalmus magnuspinnatus</name>
    <dbReference type="NCBI Taxonomy" id="409849"/>
    <lineage>
        <taxon>Eukaryota</taxon>
        <taxon>Metazoa</taxon>
        <taxon>Chordata</taxon>
        <taxon>Craniata</taxon>
        <taxon>Vertebrata</taxon>
        <taxon>Euteleostomi</taxon>
        <taxon>Actinopterygii</taxon>
        <taxon>Neopterygii</taxon>
        <taxon>Teleostei</taxon>
        <taxon>Neoteleostei</taxon>
        <taxon>Acanthomorphata</taxon>
        <taxon>Gobiaria</taxon>
        <taxon>Gobiiformes</taxon>
        <taxon>Gobioidei</taxon>
        <taxon>Gobiidae</taxon>
        <taxon>Oxudercinae</taxon>
        <taxon>Periophthalmus</taxon>
    </lineage>
</organism>
<reference evidence="6" key="1">
    <citation type="submission" date="2025-08" db="UniProtKB">
        <authorList>
            <consortium name="Ensembl"/>
        </authorList>
    </citation>
    <scope>IDENTIFICATION</scope>
</reference>
<dbReference type="Pfam" id="PF00212">
    <property type="entry name" value="ANP"/>
    <property type="match status" value="1"/>
</dbReference>
<name>A0A3B4BHF7_9GOBI</name>
<dbReference type="Ensembl" id="ENSPMGT00000030891.1">
    <property type="protein sequence ID" value="ENSPMGP00000029019.1"/>
    <property type="gene ID" value="ENSPMGG00000023359.1"/>
</dbReference>
<dbReference type="InterPro" id="IPR030480">
    <property type="entry name" value="Natr_peptide_CS"/>
</dbReference>
<dbReference type="AlphaFoldDB" id="A0A3B4BHF7"/>
<dbReference type="InterPro" id="IPR002407">
    <property type="entry name" value="Natriuretic_peptide_atrial"/>
</dbReference>
<evidence type="ECO:0000256" key="5">
    <source>
        <dbReference type="SAM" id="MobiDB-lite"/>
    </source>
</evidence>
<dbReference type="PROSITE" id="PS00263">
    <property type="entry name" value="NATRIURETIC_PEPTIDE"/>
    <property type="match status" value="1"/>
</dbReference>
<accession>A0A3B4BHF7</accession>
<comment type="subcellular location">
    <subcellularLocation>
        <location evidence="1 4">Secreted</location>
    </subcellularLocation>
</comment>